<comment type="caution">
    <text evidence="3">The sequence shown here is derived from an EMBL/GenBank/DDBJ whole genome shotgun (WGS) entry which is preliminary data.</text>
</comment>
<dbReference type="Pfam" id="PF24758">
    <property type="entry name" value="LRR_At5g56370"/>
    <property type="match status" value="1"/>
</dbReference>
<keyword evidence="4" id="KW-1185">Reference proteome</keyword>
<dbReference type="InterPro" id="IPR001810">
    <property type="entry name" value="F-box_dom"/>
</dbReference>
<gene>
    <name evidence="3" type="ORF">LUZ62_080028</name>
</gene>
<dbReference type="Gene3D" id="3.80.10.10">
    <property type="entry name" value="Ribonuclease Inhibitor"/>
    <property type="match status" value="1"/>
</dbReference>
<feature type="domain" description="F-box" evidence="1">
    <location>
        <begin position="7"/>
        <end position="45"/>
    </location>
</feature>
<dbReference type="SUPFAM" id="SSF81383">
    <property type="entry name" value="F-box domain"/>
    <property type="match status" value="1"/>
</dbReference>
<accession>A0AAV8BR87</accession>
<reference evidence="3" key="1">
    <citation type="submission" date="2022-08" db="EMBL/GenBank/DDBJ databases">
        <authorList>
            <person name="Marques A."/>
        </authorList>
    </citation>
    <scope>NUCLEOTIDE SEQUENCE</scope>
    <source>
        <strain evidence="3">RhyPub2mFocal</strain>
        <tissue evidence="3">Leaves</tissue>
    </source>
</reference>
<feature type="domain" description="F-box/LRR-repeat protein 15/At3g58940/PEG3-like LRR" evidence="2">
    <location>
        <begin position="103"/>
        <end position="317"/>
    </location>
</feature>
<dbReference type="SUPFAM" id="SSF52047">
    <property type="entry name" value="RNI-like"/>
    <property type="match status" value="1"/>
</dbReference>
<evidence type="ECO:0000313" key="3">
    <source>
        <dbReference type="EMBL" id="KAJ4745623.1"/>
    </source>
</evidence>
<evidence type="ECO:0000259" key="1">
    <source>
        <dbReference type="Pfam" id="PF00646"/>
    </source>
</evidence>
<dbReference type="Pfam" id="PF00646">
    <property type="entry name" value="F-box"/>
    <property type="match status" value="1"/>
</dbReference>
<name>A0AAV8BR87_9POAL</name>
<protein>
    <submittedName>
        <fullName evidence="3">F-box family protein</fullName>
    </submittedName>
</protein>
<dbReference type="InterPro" id="IPR036047">
    <property type="entry name" value="F-box-like_dom_sf"/>
</dbReference>
<dbReference type="EMBL" id="JAMFTS010000005">
    <property type="protein sequence ID" value="KAJ4745623.1"/>
    <property type="molecule type" value="Genomic_DNA"/>
</dbReference>
<evidence type="ECO:0000313" key="4">
    <source>
        <dbReference type="Proteomes" id="UP001140206"/>
    </source>
</evidence>
<dbReference type="AlphaFoldDB" id="A0AAV8BR87"/>
<dbReference type="PANTHER" id="PTHR31639:SF285">
    <property type="entry name" value="OS01G0730200 PROTEIN"/>
    <property type="match status" value="1"/>
</dbReference>
<sequence length="409" mass="47912">MPELDRISDLPRDIKDNILVRLSLKEAVRTCCLSSNWRLAWSSIPELVYDKNFISKLDASADERNIESTKKMVKFVDKFLSLHDGLIRKFVIADVKPCSESLNVWMAVLFRKTVEKFKITSSDFDFSKWKVPSTFWNLLCLRELVLERCIIEMPGSFEGFKHLRSLHLRIIEISEANLTKLIATSPLLENLVLFGYMHRMNVKVDAPMLKELHLTCIDFQHVFLRTPLLVKAVLGAEPNLWRQSNVIDLLNCLQNLEMLDLRWYSMRHLAYTLDLEFSINFYHLKKLHIDMNVACKREAAVVRQLFHHAPNLQELAVSQEYRASAYETEEWAQYTIFKHLKFVKIIDYFKNHKSVLLFVAFLLASTPVLEELHFACQVKDPEFLEKLMQLKRASKKAQIFNFPNKLLNM</sequence>
<dbReference type="InterPro" id="IPR032675">
    <property type="entry name" value="LRR_dom_sf"/>
</dbReference>
<dbReference type="PANTHER" id="PTHR31639">
    <property type="entry name" value="F-BOX PROTEIN-LIKE"/>
    <property type="match status" value="1"/>
</dbReference>
<proteinExistence type="predicted"/>
<evidence type="ECO:0000259" key="2">
    <source>
        <dbReference type="Pfam" id="PF24758"/>
    </source>
</evidence>
<dbReference type="Proteomes" id="UP001140206">
    <property type="component" value="Chromosome 5"/>
</dbReference>
<organism evidence="3 4">
    <name type="scientific">Rhynchospora pubera</name>
    <dbReference type="NCBI Taxonomy" id="906938"/>
    <lineage>
        <taxon>Eukaryota</taxon>
        <taxon>Viridiplantae</taxon>
        <taxon>Streptophyta</taxon>
        <taxon>Embryophyta</taxon>
        <taxon>Tracheophyta</taxon>
        <taxon>Spermatophyta</taxon>
        <taxon>Magnoliopsida</taxon>
        <taxon>Liliopsida</taxon>
        <taxon>Poales</taxon>
        <taxon>Cyperaceae</taxon>
        <taxon>Cyperoideae</taxon>
        <taxon>Rhynchosporeae</taxon>
        <taxon>Rhynchospora</taxon>
    </lineage>
</organism>
<dbReference type="InterPro" id="IPR055411">
    <property type="entry name" value="LRR_FXL15/At3g58940/PEG3-like"/>
</dbReference>